<organism evidence="2 3">
    <name type="scientific">Mesorhabditis spiculigera</name>
    <dbReference type="NCBI Taxonomy" id="96644"/>
    <lineage>
        <taxon>Eukaryota</taxon>
        <taxon>Metazoa</taxon>
        <taxon>Ecdysozoa</taxon>
        <taxon>Nematoda</taxon>
        <taxon>Chromadorea</taxon>
        <taxon>Rhabditida</taxon>
        <taxon>Rhabditina</taxon>
        <taxon>Rhabditomorpha</taxon>
        <taxon>Rhabditoidea</taxon>
        <taxon>Rhabditidae</taxon>
        <taxon>Mesorhabditinae</taxon>
        <taxon>Mesorhabditis</taxon>
    </lineage>
</organism>
<dbReference type="Gene3D" id="2.40.50.40">
    <property type="match status" value="1"/>
</dbReference>
<dbReference type="EMBL" id="CATQJA010002656">
    <property type="protein sequence ID" value="CAJ0579366.1"/>
    <property type="molecule type" value="Genomic_DNA"/>
</dbReference>
<dbReference type="SUPFAM" id="SSF54160">
    <property type="entry name" value="Chromo domain-like"/>
    <property type="match status" value="1"/>
</dbReference>
<dbReference type="CDD" id="cd00024">
    <property type="entry name" value="CD_CSD"/>
    <property type="match status" value="1"/>
</dbReference>
<feature type="non-terminal residue" evidence="2">
    <location>
        <position position="1"/>
    </location>
</feature>
<gene>
    <name evidence="2" type="ORF">MSPICULIGERA_LOCUS17586</name>
</gene>
<dbReference type="Proteomes" id="UP001177023">
    <property type="component" value="Unassembled WGS sequence"/>
</dbReference>
<proteinExistence type="predicted"/>
<protein>
    <recommendedName>
        <fullName evidence="4">Chromo domain-containing protein</fullName>
    </recommendedName>
</protein>
<keyword evidence="3" id="KW-1185">Reference proteome</keyword>
<dbReference type="InterPro" id="IPR016197">
    <property type="entry name" value="Chromo-like_dom_sf"/>
</dbReference>
<accession>A0AA36D297</accession>
<name>A0AA36D297_9BILA</name>
<sequence>MSTQVLYNVESIEGRRGKGSKRRYKVKWEGYDEPTMEPVRCFPDGWAKTAIRMYDEAVAKGYKRVSVKGDPHELYIGQKQVNPATLMPKIVKGKKDLAQKGSEPRKMKRSLGSRMNNNSTKPKKAAATGTAKPKKPTVPKKSAAPVRAAKPKTAVSAKSKKSTAPVRTTVSSDVFQESRCNNSPAGNWHQAQDGRRLVPSQLEAPFCLNSALHSTTTPSTSREIPLDDELFTLRPLLFIVV</sequence>
<feature type="compositionally biased region" description="Basic and acidic residues" evidence="1">
    <location>
        <begin position="94"/>
        <end position="105"/>
    </location>
</feature>
<comment type="caution">
    <text evidence="2">The sequence shown here is derived from an EMBL/GenBank/DDBJ whole genome shotgun (WGS) entry which is preliminary data.</text>
</comment>
<reference evidence="2" key="1">
    <citation type="submission" date="2023-06" db="EMBL/GenBank/DDBJ databases">
        <authorList>
            <person name="Delattre M."/>
        </authorList>
    </citation>
    <scope>NUCLEOTIDE SEQUENCE</scope>
    <source>
        <strain evidence="2">AF72</strain>
    </source>
</reference>
<evidence type="ECO:0000313" key="3">
    <source>
        <dbReference type="Proteomes" id="UP001177023"/>
    </source>
</evidence>
<dbReference type="AlphaFoldDB" id="A0AA36D297"/>
<evidence type="ECO:0000313" key="2">
    <source>
        <dbReference type="EMBL" id="CAJ0579366.1"/>
    </source>
</evidence>
<evidence type="ECO:0008006" key="4">
    <source>
        <dbReference type="Google" id="ProtNLM"/>
    </source>
</evidence>
<evidence type="ECO:0000256" key="1">
    <source>
        <dbReference type="SAM" id="MobiDB-lite"/>
    </source>
</evidence>
<feature type="region of interest" description="Disordered" evidence="1">
    <location>
        <begin position="94"/>
        <end position="170"/>
    </location>
</feature>
<feature type="compositionally biased region" description="Low complexity" evidence="1">
    <location>
        <begin position="151"/>
        <end position="166"/>
    </location>
</feature>